<proteinExistence type="inferred from homology"/>
<dbReference type="GO" id="GO:0047936">
    <property type="term" value="F:glucose 1-dehydrogenase [NAD(P)+] activity"/>
    <property type="evidence" value="ECO:0007669"/>
    <property type="project" value="UniProtKB-EC"/>
</dbReference>
<dbReference type="EC" id="1.1.1.47" evidence="2"/>
<dbReference type="EMBL" id="CP014796">
    <property type="protein sequence ID" value="APX24503.1"/>
    <property type="molecule type" value="Genomic_DNA"/>
</dbReference>
<protein>
    <submittedName>
        <fullName evidence="2">Glucose 1-dehydrogenase</fullName>
        <ecNumber evidence="2">1.1.1.47</ecNumber>
    </submittedName>
</protein>
<keyword evidence="2" id="KW-0560">Oxidoreductase</keyword>
<dbReference type="STRING" id="1229727.Ga0080559_TMP3707"/>
<reference evidence="2 3" key="1">
    <citation type="submission" date="2016-03" db="EMBL/GenBank/DDBJ databases">
        <title>Deep-sea bacteria in the southern Pacific.</title>
        <authorList>
            <person name="Tang K."/>
        </authorList>
    </citation>
    <scope>NUCLEOTIDE SEQUENCE [LARGE SCALE GENOMIC DNA]</scope>
    <source>
        <strain evidence="2 3">JLT2016</strain>
    </source>
</reference>
<gene>
    <name evidence="2" type="ORF">Ga0080559_TMP3707</name>
</gene>
<dbReference type="Pfam" id="PF13561">
    <property type="entry name" value="adh_short_C2"/>
    <property type="match status" value="1"/>
</dbReference>
<dbReference type="GO" id="GO:0030497">
    <property type="term" value="P:fatty acid elongation"/>
    <property type="evidence" value="ECO:0007669"/>
    <property type="project" value="TreeGrafter"/>
</dbReference>
<evidence type="ECO:0000256" key="1">
    <source>
        <dbReference type="ARBA" id="ARBA00006484"/>
    </source>
</evidence>
<dbReference type="PROSITE" id="PS00061">
    <property type="entry name" value="ADH_SHORT"/>
    <property type="match status" value="1"/>
</dbReference>
<dbReference type="InterPro" id="IPR020904">
    <property type="entry name" value="Sc_DH/Rdtase_CS"/>
</dbReference>
<dbReference type="CDD" id="cd05233">
    <property type="entry name" value="SDR_c"/>
    <property type="match status" value="1"/>
</dbReference>
<sequence>MDFTLTGKVAVVTGAGKGLGRAISLAYAEQGAKVVLASRGQADLDSLAKEITDAGGEALAVSTDVTSKAAVEALADAALETFGKVDIWVNNAGGFIDAAMTDWADVDAEALDQMWSLNVTSYVYGAQAAARAMKTGDDGGSLIFMSSLDAFNACPGGEGCYGAAKMAITHIARTLAVELGRFGIRVNSIAPGIVQTPLLDHVLTSDEIIADKAKFYPLGRIGQPDDVAGAAVYLASDAASYVSGATLLVSGGAIFNSDPFRYLSAHAEGA</sequence>
<dbReference type="SUPFAM" id="SSF51735">
    <property type="entry name" value="NAD(P)-binding Rossmann-fold domains"/>
    <property type="match status" value="1"/>
</dbReference>
<dbReference type="FunFam" id="3.40.50.720:FF:000084">
    <property type="entry name" value="Short-chain dehydrogenase reductase"/>
    <property type="match status" value="1"/>
</dbReference>
<organism evidence="2 3">
    <name type="scientific">Salipiger profundus</name>
    <dbReference type="NCBI Taxonomy" id="1229727"/>
    <lineage>
        <taxon>Bacteria</taxon>
        <taxon>Pseudomonadati</taxon>
        <taxon>Pseudomonadota</taxon>
        <taxon>Alphaproteobacteria</taxon>
        <taxon>Rhodobacterales</taxon>
        <taxon>Roseobacteraceae</taxon>
        <taxon>Salipiger</taxon>
    </lineage>
</organism>
<dbReference type="PRINTS" id="PR00081">
    <property type="entry name" value="GDHRDH"/>
</dbReference>
<dbReference type="KEGG" id="tpro:Ga0080559_TMP3707"/>
<dbReference type="PRINTS" id="PR00080">
    <property type="entry name" value="SDRFAMILY"/>
</dbReference>
<dbReference type="InterPro" id="IPR036291">
    <property type="entry name" value="NAD(P)-bd_dom_sf"/>
</dbReference>
<accession>A0A1U7D8Q2</accession>
<dbReference type="Gene3D" id="3.40.50.720">
    <property type="entry name" value="NAD(P)-binding Rossmann-like Domain"/>
    <property type="match status" value="1"/>
</dbReference>
<dbReference type="Proteomes" id="UP000186559">
    <property type="component" value="Chromosome"/>
</dbReference>
<dbReference type="OrthoDB" id="9774430at2"/>
<comment type="similarity">
    <text evidence="1">Belongs to the short-chain dehydrogenases/reductases (SDR) family.</text>
</comment>
<dbReference type="PANTHER" id="PTHR42760:SF40">
    <property type="entry name" value="3-OXOACYL-[ACYL-CARRIER-PROTEIN] REDUCTASE, CHLOROPLASTIC"/>
    <property type="match status" value="1"/>
</dbReference>
<dbReference type="AlphaFoldDB" id="A0A1U7D8Q2"/>
<dbReference type="PANTHER" id="PTHR42760">
    <property type="entry name" value="SHORT-CHAIN DEHYDROGENASES/REDUCTASES FAMILY MEMBER"/>
    <property type="match status" value="1"/>
</dbReference>
<dbReference type="NCBIfam" id="NF005559">
    <property type="entry name" value="PRK07231.1"/>
    <property type="match status" value="1"/>
</dbReference>
<name>A0A1U7D8Q2_9RHOB</name>
<dbReference type="InterPro" id="IPR002347">
    <property type="entry name" value="SDR_fam"/>
</dbReference>
<keyword evidence="3" id="KW-1185">Reference proteome</keyword>
<evidence type="ECO:0000313" key="3">
    <source>
        <dbReference type="Proteomes" id="UP000186559"/>
    </source>
</evidence>
<evidence type="ECO:0000313" key="2">
    <source>
        <dbReference type="EMBL" id="APX24503.1"/>
    </source>
</evidence>
<dbReference type="RefSeq" id="WP_076624343.1">
    <property type="nucleotide sequence ID" value="NZ_BMEW01000008.1"/>
</dbReference>